<evidence type="ECO:0000256" key="2">
    <source>
        <dbReference type="ARBA" id="ARBA00007998"/>
    </source>
</evidence>
<reference evidence="10" key="1">
    <citation type="journal article" date="2019" name="Int. J. Syst. Evol. Microbiol.">
        <title>The Global Catalogue of Microorganisms (GCM) 10K type strain sequencing project: providing services to taxonomists for standard genome sequencing and annotation.</title>
        <authorList>
            <consortium name="The Broad Institute Genomics Platform"/>
            <consortium name="The Broad Institute Genome Sequencing Center for Infectious Disease"/>
            <person name="Wu L."/>
            <person name="Ma J."/>
        </authorList>
    </citation>
    <scope>NUCLEOTIDE SEQUENCE [LARGE SCALE GENOMIC DNA]</scope>
    <source>
        <strain evidence="10">WYCCWR 12678</strain>
    </source>
</reference>
<gene>
    <name evidence="9" type="ORF">ACFO8Q_11330</name>
</gene>
<evidence type="ECO:0000313" key="9">
    <source>
        <dbReference type="EMBL" id="MFC4767945.1"/>
    </source>
</evidence>
<dbReference type="RefSeq" id="WP_380025865.1">
    <property type="nucleotide sequence ID" value="NZ_JBHSHC010000093.1"/>
</dbReference>
<protein>
    <submittedName>
        <fullName evidence="9">Endospore germination permease</fullName>
    </submittedName>
</protein>
<evidence type="ECO:0000256" key="6">
    <source>
        <dbReference type="ARBA" id="ARBA00022989"/>
    </source>
</evidence>
<keyword evidence="6 8" id="KW-1133">Transmembrane helix</keyword>
<dbReference type="PANTHER" id="PTHR34975">
    <property type="entry name" value="SPORE GERMINATION PROTEIN A2"/>
    <property type="match status" value="1"/>
</dbReference>
<dbReference type="NCBIfam" id="TIGR00912">
    <property type="entry name" value="2A0309"/>
    <property type="match status" value="1"/>
</dbReference>
<feature type="transmembrane region" description="Helical" evidence="8">
    <location>
        <begin position="268"/>
        <end position="289"/>
    </location>
</feature>
<feature type="transmembrane region" description="Helical" evidence="8">
    <location>
        <begin position="77"/>
        <end position="97"/>
    </location>
</feature>
<keyword evidence="3" id="KW-0813">Transport</keyword>
<accession>A0ABV9Q5M4</accession>
<feature type="transmembrane region" description="Helical" evidence="8">
    <location>
        <begin position="301"/>
        <end position="321"/>
    </location>
</feature>
<feature type="transmembrane region" description="Helical" evidence="8">
    <location>
        <begin position="144"/>
        <end position="164"/>
    </location>
</feature>
<feature type="transmembrane region" description="Helical" evidence="8">
    <location>
        <begin position="219"/>
        <end position="248"/>
    </location>
</feature>
<feature type="transmembrane region" description="Helical" evidence="8">
    <location>
        <begin position="117"/>
        <end position="137"/>
    </location>
</feature>
<proteinExistence type="inferred from homology"/>
<dbReference type="Proteomes" id="UP001596002">
    <property type="component" value="Unassembled WGS sequence"/>
</dbReference>
<evidence type="ECO:0000256" key="3">
    <source>
        <dbReference type="ARBA" id="ARBA00022448"/>
    </source>
</evidence>
<evidence type="ECO:0000256" key="1">
    <source>
        <dbReference type="ARBA" id="ARBA00004141"/>
    </source>
</evidence>
<feature type="transmembrane region" description="Helical" evidence="8">
    <location>
        <begin position="45"/>
        <end position="65"/>
    </location>
</feature>
<dbReference type="PANTHER" id="PTHR34975:SF2">
    <property type="entry name" value="SPORE GERMINATION PROTEIN A2"/>
    <property type="match status" value="1"/>
</dbReference>
<keyword evidence="7 8" id="KW-0472">Membrane</keyword>
<dbReference type="InterPro" id="IPR004761">
    <property type="entry name" value="Spore_GerAB"/>
</dbReference>
<organism evidence="9 10">
    <name type="scientific">Effusibacillus consociatus</name>
    <dbReference type="NCBI Taxonomy" id="1117041"/>
    <lineage>
        <taxon>Bacteria</taxon>
        <taxon>Bacillati</taxon>
        <taxon>Bacillota</taxon>
        <taxon>Bacilli</taxon>
        <taxon>Bacillales</taxon>
        <taxon>Alicyclobacillaceae</taxon>
        <taxon>Effusibacillus</taxon>
    </lineage>
</organism>
<comment type="subcellular location">
    <subcellularLocation>
        <location evidence="1">Membrane</location>
        <topology evidence="1">Multi-pass membrane protein</topology>
    </subcellularLocation>
</comment>
<evidence type="ECO:0000256" key="4">
    <source>
        <dbReference type="ARBA" id="ARBA00022544"/>
    </source>
</evidence>
<evidence type="ECO:0000256" key="8">
    <source>
        <dbReference type="SAM" id="Phobius"/>
    </source>
</evidence>
<keyword evidence="10" id="KW-1185">Reference proteome</keyword>
<evidence type="ECO:0000256" key="7">
    <source>
        <dbReference type="ARBA" id="ARBA00023136"/>
    </source>
</evidence>
<evidence type="ECO:0000313" key="10">
    <source>
        <dbReference type="Proteomes" id="UP001596002"/>
    </source>
</evidence>
<dbReference type="EMBL" id="JBHSHC010000093">
    <property type="protein sequence ID" value="MFC4767945.1"/>
    <property type="molecule type" value="Genomic_DNA"/>
</dbReference>
<keyword evidence="5 8" id="KW-0812">Transmembrane</keyword>
<sequence>MLEKGKISALQMGIMMYPTIMATAILFVPAITMEHAKRDMWMSPIWASLVGFLTVYIAFQLNNLYPKQTIIQYTAHILGVIPGKAIGFIFLFFYLHVTGAILREYTEFVVSAFLSRTPMIVVLGSMTLACAFAVRAGVEVLGRLAEMIVPILILLLLSVILLLLPDFRTKHMFPIMENGIMPSIRGALTPQAWFTEFILMSFLLPFLTDREKGMKWGMISVFGVMLTLFLTNITVLLVFGGGAARMVYPVMAATRYISIADFLEHLETIVMAIWVAGAFVKICVFYYSLALGTAQWLNLSNYRPVVFPLGILLVQFAIWTASNESELAYFLATSGSLYLTAVQLVIPLFVLLVAYIRKRDGNNKEEHRR</sequence>
<feature type="transmembrane region" description="Helical" evidence="8">
    <location>
        <begin position="327"/>
        <end position="356"/>
    </location>
</feature>
<feature type="transmembrane region" description="Helical" evidence="8">
    <location>
        <begin position="12"/>
        <end position="33"/>
    </location>
</feature>
<dbReference type="Pfam" id="PF03845">
    <property type="entry name" value="Spore_permease"/>
    <property type="match status" value="1"/>
</dbReference>
<keyword evidence="4" id="KW-0309">Germination</keyword>
<comment type="caution">
    <text evidence="9">The sequence shown here is derived from an EMBL/GenBank/DDBJ whole genome shotgun (WGS) entry which is preliminary data.</text>
</comment>
<feature type="transmembrane region" description="Helical" evidence="8">
    <location>
        <begin position="184"/>
        <end position="207"/>
    </location>
</feature>
<name>A0ABV9Q5M4_9BACL</name>
<evidence type="ECO:0000256" key="5">
    <source>
        <dbReference type="ARBA" id="ARBA00022692"/>
    </source>
</evidence>
<comment type="similarity">
    <text evidence="2">Belongs to the amino acid-polyamine-organocation (APC) superfamily. Spore germination protein (SGP) (TC 2.A.3.9) family.</text>
</comment>